<feature type="transmembrane region" description="Helical" evidence="1">
    <location>
        <begin position="286"/>
        <end position="307"/>
    </location>
</feature>
<dbReference type="GO" id="GO:0016020">
    <property type="term" value="C:membrane"/>
    <property type="evidence" value="ECO:0007669"/>
    <property type="project" value="InterPro"/>
</dbReference>
<dbReference type="Pfam" id="PF01554">
    <property type="entry name" value="MatE"/>
    <property type="match status" value="2"/>
</dbReference>
<dbReference type="InterPro" id="IPR047135">
    <property type="entry name" value="YsiQ"/>
</dbReference>
<gene>
    <name evidence="2" type="ORF">IAC58_03435</name>
</gene>
<sequence>MKNLPIFRLFYQNKETIKLALPVFIELILGISIGYINQFMFAGIPQATNAIGQVNQVTNIFIVSFTVLSSSSLILITQLKGSNNNEGIKKIYPLTLSINLILGLLVCLVLLLISFFIFNLMDVETKIIPLAKLYLYISAPSLIFYSLNQAYSSFLRANKKMVQPTIISFATNISNIIISAIVIWGIPDLSIEEKIIGVGYATLISRFISFLAAYLFFKISIKEKISLKELKPFPWNYLKKQLKIGLPTAGETLSYNLSQFVLAIIVNMSCNVLDQNLRTYIMTFTSIIYLFANGSGIAMQVIEGNLLGQDDKEKASKLVSDTGKMARIVSFIMSIIVLAIAFPVFSALMQPAVDSPTINVNNVNSIYCGLTAVYCLLINVVLEQGRATNLVYVKGLETAGDIAFPVTSSILTSWILTVGVSALLCLVFNLGIYGAFIGACLDECVRGISFYIRWKRGTWKKFNLLRGLKK</sequence>
<keyword evidence="1" id="KW-1133">Transmembrane helix</keyword>
<protein>
    <submittedName>
        <fullName evidence="2">Polysaccharide biosynthesis C-terminal domain-containing protein</fullName>
    </submittedName>
</protein>
<evidence type="ECO:0000313" key="3">
    <source>
        <dbReference type="Proteomes" id="UP000823613"/>
    </source>
</evidence>
<feature type="transmembrane region" description="Helical" evidence="1">
    <location>
        <begin position="91"/>
        <end position="121"/>
    </location>
</feature>
<accession>A0A9D9DK27</accession>
<feature type="transmembrane region" description="Helical" evidence="1">
    <location>
        <begin position="60"/>
        <end position="79"/>
    </location>
</feature>
<feature type="transmembrane region" description="Helical" evidence="1">
    <location>
        <begin position="402"/>
        <end position="424"/>
    </location>
</feature>
<dbReference type="PANTHER" id="PTHR42925:SF1">
    <property type="entry name" value="VIRULENCE FACTOR MVIN"/>
    <property type="match status" value="1"/>
</dbReference>
<reference evidence="2" key="1">
    <citation type="submission" date="2020-10" db="EMBL/GenBank/DDBJ databases">
        <authorList>
            <person name="Gilroy R."/>
        </authorList>
    </citation>
    <scope>NUCLEOTIDE SEQUENCE</scope>
    <source>
        <strain evidence="2">11159</strain>
    </source>
</reference>
<evidence type="ECO:0000256" key="1">
    <source>
        <dbReference type="SAM" id="Phobius"/>
    </source>
</evidence>
<dbReference type="GO" id="GO:0042910">
    <property type="term" value="F:xenobiotic transmembrane transporter activity"/>
    <property type="evidence" value="ECO:0007669"/>
    <property type="project" value="InterPro"/>
</dbReference>
<organism evidence="2 3">
    <name type="scientific">Candidatus Onthovivens merdipullorum</name>
    <dbReference type="NCBI Taxonomy" id="2840889"/>
    <lineage>
        <taxon>Bacteria</taxon>
        <taxon>Bacillati</taxon>
        <taxon>Bacillota</taxon>
        <taxon>Bacilli</taxon>
        <taxon>Bacillales</taxon>
        <taxon>Candidatus Onthovivens</taxon>
    </lineage>
</organism>
<evidence type="ECO:0000313" key="2">
    <source>
        <dbReference type="EMBL" id="MBO8427585.1"/>
    </source>
</evidence>
<feature type="transmembrane region" description="Helical" evidence="1">
    <location>
        <begin position="198"/>
        <end position="221"/>
    </location>
</feature>
<feature type="transmembrane region" description="Helical" evidence="1">
    <location>
        <begin position="21"/>
        <end position="40"/>
    </location>
</feature>
<dbReference type="EMBL" id="JADIMY010000072">
    <property type="protein sequence ID" value="MBO8427585.1"/>
    <property type="molecule type" value="Genomic_DNA"/>
</dbReference>
<feature type="transmembrane region" description="Helical" evidence="1">
    <location>
        <begin position="328"/>
        <end position="349"/>
    </location>
</feature>
<proteinExistence type="predicted"/>
<keyword evidence="1" id="KW-0472">Membrane</keyword>
<reference evidence="2" key="2">
    <citation type="journal article" date="2021" name="PeerJ">
        <title>Extensive microbial diversity within the chicken gut microbiome revealed by metagenomics and culture.</title>
        <authorList>
            <person name="Gilroy R."/>
            <person name="Ravi A."/>
            <person name="Getino M."/>
            <person name="Pursley I."/>
            <person name="Horton D.L."/>
            <person name="Alikhan N.F."/>
            <person name="Baker D."/>
            <person name="Gharbi K."/>
            <person name="Hall N."/>
            <person name="Watson M."/>
            <person name="Adriaenssens E.M."/>
            <person name="Foster-Nyarko E."/>
            <person name="Jarju S."/>
            <person name="Secka A."/>
            <person name="Antonio M."/>
            <person name="Oren A."/>
            <person name="Chaudhuri R.R."/>
            <person name="La Ragione R."/>
            <person name="Hildebrand F."/>
            <person name="Pallen M.J."/>
        </authorList>
    </citation>
    <scope>NUCLEOTIDE SEQUENCE</scope>
    <source>
        <strain evidence="2">11159</strain>
    </source>
</reference>
<dbReference type="PANTHER" id="PTHR42925">
    <property type="entry name" value="MULTIDRUG AND TOXIN EFFLUX PROTEIN MATE FAMILY"/>
    <property type="match status" value="1"/>
</dbReference>
<dbReference type="GO" id="GO:0015297">
    <property type="term" value="F:antiporter activity"/>
    <property type="evidence" value="ECO:0007669"/>
    <property type="project" value="InterPro"/>
</dbReference>
<keyword evidence="1" id="KW-0812">Transmembrane</keyword>
<dbReference type="Proteomes" id="UP000823613">
    <property type="component" value="Unassembled WGS sequence"/>
</dbReference>
<feature type="transmembrane region" description="Helical" evidence="1">
    <location>
        <begin position="133"/>
        <end position="154"/>
    </location>
</feature>
<comment type="caution">
    <text evidence="2">The sequence shown here is derived from an EMBL/GenBank/DDBJ whole genome shotgun (WGS) entry which is preliminary data.</text>
</comment>
<feature type="transmembrane region" description="Helical" evidence="1">
    <location>
        <begin position="364"/>
        <end position="382"/>
    </location>
</feature>
<name>A0A9D9DK27_9BACL</name>
<dbReference type="InterPro" id="IPR002528">
    <property type="entry name" value="MATE_fam"/>
</dbReference>
<feature type="transmembrane region" description="Helical" evidence="1">
    <location>
        <begin position="166"/>
        <end position="186"/>
    </location>
</feature>
<dbReference type="AlphaFoldDB" id="A0A9D9DK27"/>